<dbReference type="Proteomes" id="UP000201613">
    <property type="component" value="Unassembled WGS sequence"/>
</dbReference>
<dbReference type="PANTHER" id="PTHR34701:SF1">
    <property type="entry name" value="TRANSCRIPTIONAL REGULATOR MRAZ"/>
    <property type="match status" value="1"/>
</dbReference>
<comment type="subcellular location">
    <subcellularLocation>
        <location evidence="7">Cytoplasm</location>
        <location evidence="7">Nucleoid</location>
    </subcellularLocation>
</comment>
<dbReference type="EMBL" id="FXZK01000003">
    <property type="protein sequence ID" value="SMY07705.1"/>
    <property type="molecule type" value="Genomic_DNA"/>
</dbReference>
<keyword evidence="9" id="KW-0131">Cell cycle</keyword>
<keyword evidence="6 7" id="KW-0804">Transcription</keyword>
<evidence type="ECO:0000256" key="5">
    <source>
        <dbReference type="ARBA" id="ARBA00023125"/>
    </source>
</evidence>
<reference evidence="9 10" key="1">
    <citation type="submission" date="2017-05" db="EMBL/GenBank/DDBJ databases">
        <authorList>
            <person name="Song R."/>
            <person name="Chenine A.L."/>
            <person name="Ruprecht R.M."/>
        </authorList>
    </citation>
    <scope>NUCLEOTIDE SEQUENCE [LARGE SCALE GENOMIC DNA]</scope>
    <source>
        <strain evidence="9 10">CECT 8899</strain>
    </source>
</reference>
<comment type="similarity">
    <text evidence="7">Belongs to the MraZ family.</text>
</comment>
<dbReference type="InterPro" id="IPR038619">
    <property type="entry name" value="MraZ_sf"/>
</dbReference>
<evidence type="ECO:0000313" key="10">
    <source>
        <dbReference type="Proteomes" id="UP000201613"/>
    </source>
</evidence>
<keyword evidence="3" id="KW-0677">Repeat</keyword>
<feature type="domain" description="SpoVT-AbrB" evidence="8">
    <location>
        <begin position="8"/>
        <end position="51"/>
    </location>
</feature>
<dbReference type="Gene3D" id="3.40.1550.20">
    <property type="entry name" value="Transcriptional regulator MraZ domain"/>
    <property type="match status" value="1"/>
</dbReference>
<keyword evidence="10" id="KW-1185">Reference proteome</keyword>
<evidence type="ECO:0000256" key="1">
    <source>
        <dbReference type="ARBA" id="ARBA00013860"/>
    </source>
</evidence>
<evidence type="ECO:0000256" key="6">
    <source>
        <dbReference type="ARBA" id="ARBA00023163"/>
    </source>
</evidence>
<protein>
    <recommendedName>
        <fullName evidence="1 7">Transcriptional regulator MraZ</fullName>
    </recommendedName>
</protein>
<dbReference type="InterPro" id="IPR007159">
    <property type="entry name" value="SpoVT-AbrB_dom"/>
</dbReference>
<gene>
    <name evidence="7" type="primary">mraZ</name>
    <name evidence="9" type="ORF">LOM8899_01845</name>
</gene>
<dbReference type="GO" id="GO:0000976">
    <property type="term" value="F:transcription cis-regulatory region binding"/>
    <property type="evidence" value="ECO:0007669"/>
    <property type="project" value="TreeGrafter"/>
</dbReference>
<keyword evidence="9" id="KW-0132">Cell division</keyword>
<dbReference type="InterPro" id="IPR020603">
    <property type="entry name" value="MraZ_dom"/>
</dbReference>
<comment type="subunit">
    <text evidence="7">Forms oligomers.</text>
</comment>
<keyword evidence="4 7" id="KW-0805">Transcription regulation</keyword>
<dbReference type="InterPro" id="IPR003444">
    <property type="entry name" value="MraZ"/>
</dbReference>
<keyword evidence="2 7" id="KW-0963">Cytoplasm</keyword>
<evidence type="ECO:0000256" key="2">
    <source>
        <dbReference type="ARBA" id="ARBA00022490"/>
    </source>
</evidence>
<dbReference type="PROSITE" id="PS51740">
    <property type="entry name" value="SPOVT_ABRB"/>
    <property type="match status" value="2"/>
</dbReference>
<evidence type="ECO:0000256" key="3">
    <source>
        <dbReference type="ARBA" id="ARBA00022737"/>
    </source>
</evidence>
<dbReference type="InterPro" id="IPR037914">
    <property type="entry name" value="SpoVT-AbrB_sf"/>
</dbReference>
<dbReference type="SUPFAM" id="SSF89447">
    <property type="entry name" value="AbrB/MazE/MraZ-like"/>
    <property type="match status" value="1"/>
</dbReference>
<dbReference type="GO" id="GO:0051301">
    <property type="term" value="P:cell division"/>
    <property type="evidence" value="ECO:0007669"/>
    <property type="project" value="UniProtKB-KW"/>
</dbReference>
<evidence type="ECO:0000313" key="9">
    <source>
        <dbReference type="EMBL" id="SMY07705.1"/>
    </source>
</evidence>
<evidence type="ECO:0000256" key="7">
    <source>
        <dbReference type="HAMAP-Rule" id="MF_01008"/>
    </source>
</evidence>
<dbReference type="CDD" id="cd16320">
    <property type="entry name" value="MraZ_N"/>
    <property type="match status" value="1"/>
</dbReference>
<dbReference type="GO" id="GO:2000143">
    <property type="term" value="P:negative regulation of DNA-templated transcription initiation"/>
    <property type="evidence" value="ECO:0007669"/>
    <property type="project" value="TreeGrafter"/>
</dbReference>
<evidence type="ECO:0000256" key="4">
    <source>
        <dbReference type="ARBA" id="ARBA00023015"/>
    </source>
</evidence>
<dbReference type="PANTHER" id="PTHR34701">
    <property type="entry name" value="TRANSCRIPTIONAL REGULATOR MRAZ"/>
    <property type="match status" value="1"/>
</dbReference>
<feature type="domain" description="SpoVT-AbrB" evidence="8">
    <location>
        <begin position="91"/>
        <end position="135"/>
    </location>
</feature>
<dbReference type="AlphaFoldDB" id="A0A238LE82"/>
<proteinExistence type="inferred from homology"/>
<dbReference type="InterPro" id="IPR035642">
    <property type="entry name" value="MraZ_N"/>
</dbReference>
<accession>A0A238LE82</accession>
<dbReference type="Pfam" id="PF02381">
    <property type="entry name" value="MraZ"/>
    <property type="match status" value="1"/>
</dbReference>
<dbReference type="GO" id="GO:0005737">
    <property type="term" value="C:cytoplasm"/>
    <property type="evidence" value="ECO:0007669"/>
    <property type="project" value="UniProtKB-UniRule"/>
</dbReference>
<dbReference type="GO" id="GO:0003700">
    <property type="term" value="F:DNA-binding transcription factor activity"/>
    <property type="evidence" value="ECO:0007669"/>
    <property type="project" value="UniProtKB-UniRule"/>
</dbReference>
<dbReference type="HAMAP" id="MF_01008">
    <property type="entry name" value="MraZ"/>
    <property type="match status" value="1"/>
</dbReference>
<sequence>MLPSFTGEYPQKVDGKGRMSIPADFRGVLESRDPKWTSGLAPRLVLQYADTLKDHLRVYAIDEIERIRAGIERLPSGINKRGLAHLYMAQTVTMEVDKDGRIVLPIRLRQKLGLEEGEVTFLGYGSYFEIWRTETFSGTKAMEIGNWIEAMDPDFDPLSLIDALPEG</sequence>
<dbReference type="GO" id="GO:0009295">
    <property type="term" value="C:nucleoid"/>
    <property type="evidence" value="ECO:0007669"/>
    <property type="project" value="UniProtKB-SubCell"/>
</dbReference>
<organism evidence="9 10">
    <name type="scientific">Flavimaricola marinus</name>
    <dbReference type="NCBI Taxonomy" id="1819565"/>
    <lineage>
        <taxon>Bacteria</taxon>
        <taxon>Pseudomonadati</taxon>
        <taxon>Pseudomonadota</taxon>
        <taxon>Alphaproteobacteria</taxon>
        <taxon>Rhodobacterales</taxon>
        <taxon>Paracoccaceae</taxon>
        <taxon>Flavimaricola</taxon>
    </lineage>
</organism>
<name>A0A238LE82_9RHOB</name>
<evidence type="ECO:0000259" key="8">
    <source>
        <dbReference type="PROSITE" id="PS51740"/>
    </source>
</evidence>
<keyword evidence="5 7" id="KW-0238">DNA-binding</keyword>